<organism evidence="1 2">
    <name type="scientific">Hypsibius exemplaris</name>
    <name type="common">Freshwater tardigrade</name>
    <dbReference type="NCBI Taxonomy" id="2072580"/>
    <lineage>
        <taxon>Eukaryota</taxon>
        <taxon>Metazoa</taxon>
        <taxon>Ecdysozoa</taxon>
        <taxon>Tardigrada</taxon>
        <taxon>Eutardigrada</taxon>
        <taxon>Parachela</taxon>
        <taxon>Hypsibioidea</taxon>
        <taxon>Hypsibiidae</taxon>
        <taxon>Hypsibius</taxon>
    </lineage>
</organism>
<dbReference type="OrthoDB" id="6347891at2759"/>
<proteinExistence type="predicted"/>
<evidence type="ECO:0000313" key="1">
    <source>
        <dbReference type="EMBL" id="OQV22045.1"/>
    </source>
</evidence>
<gene>
    <name evidence="1" type="ORF">BV898_03892</name>
</gene>
<keyword evidence="2" id="KW-1185">Reference proteome</keyword>
<evidence type="ECO:0000313" key="2">
    <source>
        <dbReference type="Proteomes" id="UP000192578"/>
    </source>
</evidence>
<dbReference type="Proteomes" id="UP000192578">
    <property type="component" value="Unassembled WGS sequence"/>
</dbReference>
<name>A0A1W0X3F5_HYPEX</name>
<dbReference type="EMBL" id="MTYJ01000019">
    <property type="protein sequence ID" value="OQV22045.1"/>
    <property type="molecule type" value="Genomic_DNA"/>
</dbReference>
<protein>
    <submittedName>
        <fullName evidence="1">Uncharacterized protein</fullName>
    </submittedName>
</protein>
<reference evidence="2" key="1">
    <citation type="submission" date="2017-01" db="EMBL/GenBank/DDBJ databases">
        <title>Comparative genomics of anhydrobiosis in the tardigrade Hypsibius dujardini.</title>
        <authorList>
            <person name="Yoshida Y."/>
            <person name="Koutsovoulos G."/>
            <person name="Laetsch D."/>
            <person name="Stevens L."/>
            <person name="Kumar S."/>
            <person name="Horikawa D."/>
            <person name="Ishino K."/>
            <person name="Komine S."/>
            <person name="Tomita M."/>
            <person name="Blaxter M."/>
            <person name="Arakawa K."/>
        </authorList>
    </citation>
    <scope>NUCLEOTIDE SEQUENCE [LARGE SCALE GENOMIC DNA]</scope>
    <source>
        <strain evidence="2">Z151</strain>
    </source>
</reference>
<comment type="caution">
    <text evidence="1">The sequence shown here is derived from an EMBL/GenBank/DDBJ whole genome shotgun (WGS) entry which is preliminary data.</text>
</comment>
<sequence>MRGAGYITQVQRIRGELLRKIVRLIEIIGRLIFASRGDVWKRVLQTLLVYGAYQKFKTSPAMFRAAVGFAGGLYTGLFAAQNYNVPKVASPAEAWHSVSSFVEDKTKAPPATSS</sequence>
<dbReference type="AlphaFoldDB" id="A0A1W0X3F5"/>
<accession>A0A1W0X3F5</accession>